<dbReference type="AlphaFoldDB" id="A0A8J2VKB9"/>
<comment type="caution">
    <text evidence="1">The sequence shown here is derived from an EMBL/GenBank/DDBJ whole genome shotgun (WGS) entry which is preliminary data.</text>
</comment>
<sequence>MSHLFIHSPQLFNTKTKKEVNHLTSHVDLIPTLLGLAGIDVKSVQRNLAKDHNEVHPFVGVEKEGS</sequence>
<reference evidence="1" key="2">
    <citation type="submission" date="2020-09" db="EMBL/GenBank/DDBJ databases">
        <authorList>
            <person name="Sun Q."/>
            <person name="Zhou Y."/>
        </authorList>
    </citation>
    <scope>NUCLEOTIDE SEQUENCE</scope>
    <source>
        <strain evidence="1">CGMCC 1.15371</strain>
    </source>
</reference>
<dbReference type="SUPFAM" id="SSF53649">
    <property type="entry name" value="Alkaline phosphatase-like"/>
    <property type="match status" value="1"/>
</dbReference>
<accession>A0A8J2VKB9</accession>
<dbReference type="Proteomes" id="UP000628775">
    <property type="component" value="Unassembled WGS sequence"/>
</dbReference>
<dbReference type="Gene3D" id="3.40.720.10">
    <property type="entry name" value="Alkaline Phosphatase, subunit A"/>
    <property type="match status" value="1"/>
</dbReference>
<keyword evidence="2" id="KW-1185">Reference proteome</keyword>
<gene>
    <name evidence="1" type="ORF">GCM10011391_03140</name>
</gene>
<protein>
    <submittedName>
        <fullName evidence="1">Uncharacterized protein</fullName>
    </submittedName>
</protein>
<reference evidence="1" key="1">
    <citation type="journal article" date="2014" name="Int. J. Syst. Evol. Microbiol.">
        <title>Complete genome sequence of Corynebacterium casei LMG S-19264T (=DSM 44701T), isolated from a smear-ripened cheese.</title>
        <authorList>
            <consortium name="US DOE Joint Genome Institute (JGI-PGF)"/>
            <person name="Walter F."/>
            <person name="Albersmeier A."/>
            <person name="Kalinowski J."/>
            <person name="Ruckert C."/>
        </authorList>
    </citation>
    <scope>NUCLEOTIDE SEQUENCE</scope>
    <source>
        <strain evidence="1">CGMCC 1.15371</strain>
    </source>
</reference>
<evidence type="ECO:0000313" key="2">
    <source>
        <dbReference type="Proteomes" id="UP000628775"/>
    </source>
</evidence>
<proteinExistence type="predicted"/>
<dbReference type="EMBL" id="BMIR01000001">
    <property type="protein sequence ID" value="GGE28003.1"/>
    <property type="molecule type" value="Genomic_DNA"/>
</dbReference>
<organism evidence="1 2">
    <name type="scientific">Pullulanibacillus camelliae</name>
    <dbReference type="NCBI Taxonomy" id="1707096"/>
    <lineage>
        <taxon>Bacteria</taxon>
        <taxon>Bacillati</taxon>
        <taxon>Bacillota</taxon>
        <taxon>Bacilli</taxon>
        <taxon>Bacillales</taxon>
        <taxon>Sporolactobacillaceae</taxon>
        <taxon>Pullulanibacillus</taxon>
    </lineage>
</organism>
<dbReference type="InterPro" id="IPR017850">
    <property type="entry name" value="Alkaline_phosphatase_core_sf"/>
</dbReference>
<name>A0A8J2VKB9_9BACL</name>
<evidence type="ECO:0000313" key="1">
    <source>
        <dbReference type="EMBL" id="GGE28003.1"/>
    </source>
</evidence>